<dbReference type="Pfam" id="PF04203">
    <property type="entry name" value="Sortase"/>
    <property type="match status" value="1"/>
</dbReference>
<organism evidence="3 4">
    <name type="scientific">Nocardioides panacihumi</name>
    <dbReference type="NCBI Taxonomy" id="400774"/>
    <lineage>
        <taxon>Bacteria</taxon>
        <taxon>Bacillati</taxon>
        <taxon>Actinomycetota</taxon>
        <taxon>Actinomycetes</taxon>
        <taxon>Propionibacteriales</taxon>
        <taxon>Nocardioidaceae</taxon>
        <taxon>Nocardioides</taxon>
    </lineage>
</organism>
<reference evidence="3 4" key="1">
    <citation type="journal article" date="2019" name="Int. J. Syst. Evol. Microbiol.">
        <title>The Global Catalogue of Microorganisms (GCM) 10K type strain sequencing project: providing services to taxonomists for standard genome sequencing and annotation.</title>
        <authorList>
            <consortium name="The Broad Institute Genomics Platform"/>
            <consortium name="The Broad Institute Genome Sequencing Center for Infectious Disease"/>
            <person name="Wu L."/>
            <person name="Ma J."/>
        </authorList>
    </citation>
    <scope>NUCLEOTIDE SEQUENCE [LARGE SCALE GENOMIC DNA]</scope>
    <source>
        <strain evidence="3 4">JCM 15309</strain>
    </source>
</reference>
<proteinExistence type="predicted"/>
<dbReference type="SUPFAM" id="SSF63817">
    <property type="entry name" value="Sortase"/>
    <property type="match status" value="1"/>
</dbReference>
<sequence length="245" mass="26522">MHPSAHTAPIGHRPTGRSPRRAAALTAALAIGAVTYVGVPPGPAQARPVGAHAVAAPARTAIVYGSGKPRDARLTIPAIGIRRLSVIAYRGKTDDGPGTRIQNRGIAASPYGKDGGTGPGGIGNYQVTAHRSSHGGIFRRVPSLDPGDRAYVDAGAWRYVYRITRTRWVSFRSAASLRAQRAAVPGHPDRTAHRGYITISTCATFEDHARGDYWTDRYGNPEHRIDKIGVLVRRVHNPFFHRRHR</sequence>
<dbReference type="EMBL" id="BAAAPB010000005">
    <property type="protein sequence ID" value="GAA1973778.1"/>
    <property type="molecule type" value="Genomic_DNA"/>
</dbReference>
<evidence type="ECO:0000256" key="1">
    <source>
        <dbReference type="ARBA" id="ARBA00022801"/>
    </source>
</evidence>
<gene>
    <name evidence="3" type="ORF">GCM10009798_38750</name>
</gene>
<evidence type="ECO:0000313" key="4">
    <source>
        <dbReference type="Proteomes" id="UP001500571"/>
    </source>
</evidence>
<keyword evidence="4" id="KW-1185">Reference proteome</keyword>
<evidence type="ECO:0000313" key="3">
    <source>
        <dbReference type="EMBL" id="GAA1973778.1"/>
    </source>
</evidence>
<name>A0ABN2RRZ4_9ACTN</name>
<comment type="caution">
    <text evidence="3">The sequence shown here is derived from an EMBL/GenBank/DDBJ whole genome shotgun (WGS) entry which is preliminary data.</text>
</comment>
<protein>
    <recommendedName>
        <fullName evidence="5">Class E sortase</fullName>
    </recommendedName>
</protein>
<keyword evidence="1" id="KW-0378">Hydrolase</keyword>
<dbReference type="Proteomes" id="UP001500571">
    <property type="component" value="Unassembled WGS sequence"/>
</dbReference>
<feature type="region of interest" description="Disordered" evidence="2">
    <location>
        <begin position="95"/>
        <end position="121"/>
    </location>
</feature>
<accession>A0ABN2RRZ4</accession>
<dbReference type="RefSeq" id="WP_344047746.1">
    <property type="nucleotide sequence ID" value="NZ_BAAAPB010000005.1"/>
</dbReference>
<dbReference type="InterPro" id="IPR005754">
    <property type="entry name" value="Sortase"/>
</dbReference>
<evidence type="ECO:0008006" key="5">
    <source>
        <dbReference type="Google" id="ProtNLM"/>
    </source>
</evidence>
<dbReference type="Gene3D" id="2.40.260.10">
    <property type="entry name" value="Sortase"/>
    <property type="match status" value="1"/>
</dbReference>
<feature type="region of interest" description="Disordered" evidence="2">
    <location>
        <begin position="1"/>
        <end position="21"/>
    </location>
</feature>
<dbReference type="InterPro" id="IPR023365">
    <property type="entry name" value="Sortase_dom-sf"/>
</dbReference>
<evidence type="ECO:0000256" key="2">
    <source>
        <dbReference type="SAM" id="MobiDB-lite"/>
    </source>
</evidence>